<proteinExistence type="predicted"/>
<reference evidence="1 2" key="1">
    <citation type="submission" date="2016-01" db="EMBL/GenBank/DDBJ databases">
        <title>The new phylogeny of the genus Mycobacterium.</title>
        <authorList>
            <person name="Tarcisio F."/>
            <person name="Conor M."/>
            <person name="Antonella G."/>
            <person name="Elisabetta G."/>
            <person name="Giulia F.S."/>
            <person name="Sara T."/>
            <person name="Anna F."/>
            <person name="Clotilde B."/>
            <person name="Roberto B."/>
            <person name="Veronica D.S."/>
            <person name="Fabio R."/>
            <person name="Monica P."/>
            <person name="Olivier J."/>
            <person name="Enrico T."/>
            <person name="Nicola S."/>
        </authorList>
    </citation>
    <scope>NUCLEOTIDE SEQUENCE [LARGE SCALE GENOMIC DNA]</scope>
    <source>
        <strain evidence="1 2">DSM 44179</strain>
    </source>
</reference>
<dbReference type="RefSeq" id="WP_085095951.1">
    <property type="nucleotide sequence ID" value="NZ_AP022603.1"/>
</dbReference>
<dbReference type="STRING" id="1793.AWC04_10765"/>
<dbReference type="Proteomes" id="UP000193484">
    <property type="component" value="Unassembled WGS sequence"/>
</dbReference>
<organism evidence="1 2">
    <name type="scientific">Mycolicibacterium fallax</name>
    <name type="common">Mycobacterium fallax</name>
    <dbReference type="NCBI Taxonomy" id="1793"/>
    <lineage>
        <taxon>Bacteria</taxon>
        <taxon>Bacillati</taxon>
        <taxon>Actinomycetota</taxon>
        <taxon>Actinomycetes</taxon>
        <taxon>Mycobacteriales</taxon>
        <taxon>Mycobacteriaceae</taxon>
        <taxon>Mycolicibacterium</taxon>
    </lineage>
</organism>
<evidence type="ECO:0000313" key="1">
    <source>
        <dbReference type="EMBL" id="ORV03112.1"/>
    </source>
</evidence>
<protein>
    <submittedName>
        <fullName evidence="1">Uncharacterized protein</fullName>
    </submittedName>
</protein>
<dbReference type="OrthoDB" id="4763805at2"/>
<comment type="caution">
    <text evidence="1">The sequence shown here is derived from an EMBL/GenBank/DDBJ whole genome shotgun (WGS) entry which is preliminary data.</text>
</comment>
<sequence>MTAPDRLTALSARVSALTGQQLRPDQLDTVVARAFQHGIDLQDDGQLRALVGGLAAGFTAPVSTPPLHQAPTPQPHYPYYPPAGHPQPTQGWPAPATPTRRPAGFMAAGILIVLGAMVGAAGGVLIHLRGIALPSASSLALAAAFLLIALSATSGATKAIAAVAAVSAGAGLAVAIAAQPLYHMLPFPRLLFALPGIALAVAVLVLGITGRSHFGTFGMVAGIGYAVVDAVGSVLNLIGMSYSAWIIPSLIALLFLVLFGIAVLLGRVPAEEPA</sequence>
<evidence type="ECO:0000313" key="2">
    <source>
        <dbReference type="Proteomes" id="UP000193484"/>
    </source>
</evidence>
<gene>
    <name evidence="1" type="ORF">AWC04_10765</name>
</gene>
<keyword evidence="2" id="KW-1185">Reference proteome</keyword>
<accession>A0A1X1RCQ1</accession>
<dbReference type="EMBL" id="LQOJ01000039">
    <property type="protein sequence ID" value="ORV03112.1"/>
    <property type="molecule type" value="Genomic_DNA"/>
</dbReference>
<name>A0A1X1RCQ1_MYCFA</name>
<dbReference type="AlphaFoldDB" id="A0A1X1RCQ1"/>